<evidence type="ECO:0000313" key="1">
    <source>
        <dbReference type="EMBL" id="MFM0448655.1"/>
    </source>
</evidence>
<gene>
    <name evidence="1" type="ORF">PQR00_34300</name>
</gene>
<comment type="caution">
    <text evidence="1">The sequence shown here is derived from an EMBL/GenBank/DDBJ whole genome shotgun (WGS) entry which is preliminary data.</text>
</comment>
<feature type="non-terminal residue" evidence="1">
    <location>
        <position position="1"/>
    </location>
</feature>
<reference evidence="1 2" key="1">
    <citation type="journal article" date="2024" name="Chem. Sci.">
        <title>Discovery of megapolipeptins by genome mining of a Burkholderiales bacteria collection.</title>
        <authorList>
            <person name="Paulo B.S."/>
            <person name="Recchia M.J.J."/>
            <person name="Lee S."/>
            <person name="Fergusson C.H."/>
            <person name="Romanowski S.B."/>
            <person name="Hernandez A."/>
            <person name="Krull N."/>
            <person name="Liu D.Y."/>
            <person name="Cavanagh H."/>
            <person name="Bos A."/>
            <person name="Gray C.A."/>
            <person name="Murphy B.T."/>
            <person name="Linington R.G."/>
            <person name="Eustaquio A.S."/>
        </authorList>
    </citation>
    <scope>NUCLEOTIDE SEQUENCE [LARGE SCALE GENOMIC DNA]</scope>
    <source>
        <strain evidence="1 2">RL17-379-BIB-C</strain>
    </source>
</reference>
<sequence length="111" mass="12799">RARDGDYSVASSKLNAWRPQSRRCETARNLRPETTMQIQPNLAAARLTSHRGYRLRASTRPTRDGWHSADLVIEEPGCPARTFNSLDFFYDDEQAISYATVWELIWVDSRP</sequence>
<proteinExistence type="predicted"/>
<protein>
    <submittedName>
        <fullName evidence="1">Uncharacterized protein</fullName>
    </submittedName>
</protein>
<accession>A0ABW9CCH3</accession>
<organism evidence="1 2">
    <name type="scientific">Paraburkholderia strydomiana</name>
    <dbReference type="NCBI Taxonomy" id="1245417"/>
    <lineage>
        <taxon>Bacteria</taxon>
        <taxon>Pseudomonadati</taxon>
        <taxon>Pseudomonadota</taxon>
        <taxon>Betaproteobacteria</taxon>
        <taxon>Burkholderiales</taxon>
        <taxon>Burkholderiaceae</taxon>
        <taxon>Paraburkholderia</taxon>
    </lineage>
</organism>
<dbReference type="EMBL" id="JAQQDH010000034">
    <property type="protein sequence ID" value="MFM0448655.1"/>
    <property type="molecule type" value="Genomic_DNA"/>
</dbReference>
<name>A0ABW9CCH3_9BURK</name>
<evidence type="ECO:0000313" key="2">
    <source>
        <dbReference type="Proteomes" id="UP001629288"/>
    </source>
</evidence>
<dbReference type="Proteomes" id="UP001629288">
    <property type="component" value="Unassembled WGS sequence"/>
</dbReference>
<dbReference type="RefSeq" id="WP_408131918.1">
    <property type="nucleotide sequence ID" value="NZ_JAQQDH010000034.1"/>
</dbReference>
<keyword evidence="2" id="KW-1185">Reference proteome</keyword>